<dbReference type="AlphaFoldDB" id="A0A370TTE2"/>
<dbReference type="InterPro" id="IPR004046">
    <property type="entry name" value="GST_C"/>
</dbReference>
<sequence>MATATAEATSAALNPTPSTGSAGKPTLHHLNNSQSQRILWLLEELGIEYNVVNHKRKRGRAPAELSKVHQLGKSPTLVTSTGRVVVESTAVASYLIETYDTTGKFATRDPLRDEELTSFAGSSLGNVTAIELLVDLLATVPPWPISWFLGTVRSQVQKTFTTAEFEKAMRFLESELGDQEWFNGENLGRSDIIISWPLDCIAGRKWVNFDKDYPKLAAWRKRVTERDAWKRGLEKGNGYDLSGVDQD</sequence>
<dbReference type="CDD" id="cd03046">
    <property type="entry name" value="GST_N_GTT1_like"/>
    <property type="match status" value="1"/>
</dbReference>
<dbReference type="GeneID" id="43595947"/>
<dbReference type="RefSeq" id="XP_031871414.1">
    <property type="nucleotide sequence ID" value="XM_032011721.1"/>
</dbReference>
<evidence type="ECO:0000313" key="6">
    <source>
        <dbReference type="Proteomes" id="UP000254866"/>
    </source>
</evidence>
<gene>
    <name evidence="5" type="ORF">BP5553_03098</name>
</gene>
<dbReference type="InterPro" id="IPR010987">
    <property type="entry name" value="Glutathione-S-Trfase_C-like"/>
</dbReference>
<feature type="region of interest" description="Disordered" evidence="2">
    <location>
        <begin position="1"/>
        <end position="29"/>
    </location>
</feature>
<evidence type="ECO:0000259" key="4">
    <source>
        <dbReference type="PROSITE" id="PS50405"/>
    </source>
</evidence>
<feature type="compositionally biased region" description="Low complexity" evidence="2">
    <location>
        <begin position="1"/>
        <end position="12"/>
    </location>
</feature>
<organism evidence="5 6">
    <name type="scientific">Venustampulla echinocandica</name>
    <dbReference type="NCBI Taxonomy" id="2656787"/>
    <lineage>
        <taxon>Eukaryota</taxon>
        <taxon>Fungi</taxon>
        <taxon>Dikarya</taxon>
        <taxon>Ascomycota</taxon>
        <taxon>Pezizomycotina</taxon>
        <taxon>Leotiomycetes</taxon>
        <taxon>Helotiales</taxon>
        <taxon>Pleuroascaceae</taxon>
        <taxon>Venustampulla</taxon>
    </lineage>
</organism>
<comment type="caution">
    <text evidence="5">The sequence shown here is derived from an EMBL/GenBank/DDBJ whole genome shotgun (WGS) entry which is preliminary data.</text>
</comment>
<proteinExistence type="inferred from homology"/>
<dbReference type="Pfam" id="PF00043">
    <property type="entry name" value="GST_C"/>
    <property type="match status" value="1"/>
</dbReference>
<dbReference type="SUPFAM" id="SSF52833">
    <property type="entry name" value="Thioredoxin-like"/>
    <property type="match status" value="1"/>
</dbReference>
<dbReference type="STRING" id="2656787.A0A370TTE2"/>
<accession>A0A370TTE2</accession>
<feature type="domain" description="GST C-terminal" evidence="4">
    <location>
        <begin position="106"/>
        <end position="241"/>
    </location>
</feature>
<dbReference type="InterPro" id="IPR040079">
    <property type="entry name" value="Glutathione_S-Trfase"/>
</dbReference>
<keyword evidence="6" id="KW-1185">Reference proteome</keyword>
<dbReference type="SFLD" id="SFLDS00019">
    <property type="entry name" value="Glutathione_Transferase_(cytos"/>
    <property type="match status" value="1"/>
</dbReference>
<dbReference type="Gene3D" id="3.40.30.10">
    <property type="entry name" value="Glutaredoxin"/>
    <property type="match status" value="1"/>
</dbReference>
<protein>
    <recommendedName>
        <fullName evidence="7">Glutathione S-transferase</fullName>
    </recommendedName>
</protein>
<dbReference type="PROSITE" id="PS50404">
    <property type="entry name" value="GST_NTER"/>
    <property type="match status" value="1"/>
</dbReference>
<dbReference type="InterPro" id="IPR036249">
    <property type="entry name" value="Thioredoxin-like_sf"/>
</dbReference>
<dbReference type="PANTHER" id="PTHR44051">
    <property type="entry name" value="GLUTATHIONE S-TRANSFERASE-RELATED"/>
    <property type="match status" value="1"/>
</dbReference>
<dbReference type="PANTHER" id="PTHR44051:SF9">
    <property type="entry name" value="GLUTATHIONE S-TRANSFERASE 1"/>
    <property type="match status" value="1"/>
</dbReference>
<evidence type="ECO:0000256" key="1">
    <source>
        <dbReference type="ARBA" id="ARBA00007409"/>
    </source>
</evidence>
<evidence type="ECO:0000256" key="2">
    <source>
        <dbReference type="SAM" id="MobiDB-lite"/>
    </source>
</evidence>
<dbReference type="InterPro" id="IPR036282">
    <property type="entry name" value="Glutathione-S-Trfase_C_sf"/>
</dbReference>
<reference evidence="5 6" key="1">
    <citation type="journal article" date="2018" name="IMA Fungus">
        <title>IMA Genome-F 9: Draft genome sequence of Annulohypoxylon stygium, Aspergillus mulundensis, Berkeleyomyces basicola (syn. Thielaviopsis basicola), Ceratocystis smalleyi, two Cercospora beticola strains, Coleophoma cylindrospora, Fusarium fracticaudum, Phialophora cf. hyalina, and Morchella septimelata.</title>
        <authorList>
            <person name="Wingfield B.D."/>
            <person name="Bills G.F."/>
            <person name="Dong Y."/>
            <person name="Huang W."/>
            <person name="Nel W.J."/>
            <person name="Swalarsk-Parry B.S."/>
            <person name="Vaghefi N."/>
            <person name="Wilken P.M."/>
            <person name="An Z."/>
            <person name="de Beer Z.W."/>
            <person name="De Vos L."/>
            <person name="Chen L."/>
            <person name="Duong T.A."/>
            <person name="Gao Y."/>
            <person name="Hammerbacher A."/>
            <person name="Kikkert J.R."/>
            <person name="Li Y."/>
            <person name="Li H."/>
            <person name="Li K."/>
            <person name="Li Q."/>
            <person name="Liu X."/>
            <person name="Ma X."/>
            <person name="Naidoo K."/>
            <person name="Pethybridge S.J."/>
            <person name="Sun J."/>
            <person name="Steenkamp E.T."/>
            <person name="van der Nest M.A."/>
            <person name="van Wyk S."/>
            <person name="Wingfield M.J."/>
            <person name="Xiong C."/>
            <person name="Yue Q."/>
            <person name="Zhang X."/>
        </authorList>
    </citation>
    <scope>NUCLEOTIDE SEQUENCE [LARGE SCALE GENOMIC DNA]</scope>
    <source>
        <strain evidence="5 6">BP 5553</strain>
    </source>
</reference>
<dbReference type="EMBL" id="NPIC01000002">
    <property type="protein sequence ID" value="RDL38758.1"/>
    <property type="molecule type" value="Genomic_DNA"/>
</dbReference>
<dbReference type="OrthoDB" id="2309723at2759"/>
<dbReference type="SUPFAM" id="SSF47616">
    <property type="entry name" value="GST C-terminal domain-like"/>
    <property type="match status" value="1"/>
</dbReference>
<evidence type="ECO:0000259" key="3">
    <source>
        <dbReference type="PROSITE" id="PS50404"/>
    </source>
</evidence>
<comment type="similarity">
    <text evidence="1">Belongs to the GST superfamily.</text>
</comment>
<dbReference type="Proteomes" id="UP000254866">
    <property type="component" value="Unassembled WGS sequence"/>
</dbReference>
<dbReference type="Pfam" id="PF13409">
    <property type="entry name" value="GST_N_2"/>
    <property type="match status" value="1"/>
</dbReference>
<evidence type="ECO:0000313" key="5">
    <source>
        <dbReference type="EMBL" id="RDL38758.1"/>
    </source>
</evidence>
<dbReference type="InterPro" id="IPR004045">
    <property type="entry name" value="Glutathione_S-Trfase_N"/>
</dbReference>
<dbReference type="SFLD" id="SFLDG00358">
    <property type="entry name" value="Main_(cytGST)"/>
    <property type="match status" value="1"/>
</dbReference>
<name>A0A370TTE2_9HELO</name>
<feature type="domain" description="GST N-terminal" evidence="3">
    <location>
        <begin position="22"/>
        <end position="103"/>
    </location>
</feature>
<dbReference type="Gene3D" id="1.20.1050.10">
    <property type="match status" value="1"/>
</dbReference>
<dbReference type="PROSITE" id="PS50405">
    <property type="entry name" value="GST_CTER"/>
    <property type="match status" value="1"/>
</dbReference>
<evidence type="ECO:0008006" key="7">
    <source>
        <dbReference type="Google" id="ProtNLM"/>
    </source>
</evidence>